<dbReference type="InParanoid" id="A0A0J6WUG2"/>
<keyword evidence="2 11" id="KW-0554">One-carbon metabolism</keyword>
<keyword evidence="3 11" id="KW-0028">Amino-acid biosynthesis</keyword>
<dbReference type="InterPro" id="IPR036291">
    <property type="entry name" value="NAD(P)-bd_dom_sf"/>
</dbReference>
<reference evidence="14 15" key="1">
    <citation type="submission" date="2015-06" db="EMBL/GenBank/DDBJ databases">
        <title>Draft genome sequence of beer spoilage bacterium Megasphaera cerevisiae type strain 20462.</title>
        <authorList>
            <person name="Kutumbaka K."/>
            <person name="Pasmowitz J."/>
            <person name="Mategko J."/>
            <person name="Reyes D."/>
            <person name="Friedrich A."/>
            <person name="Han S."/>
            <person name="Martens-Habbena W."/>
            <person name="Neal-McKinney J."/>
            <person name="Janagama H.K."/>
            <person name="Nadala C."/>
            <person name="Samadpour M."/>
        </authorList>
    </citation>
    <scope>NUCLEOTIDE SEQUENCE [LARGE SCALE GENOMIC DNA]</scope>
    <source>
        <strain evidence="14 15">DSM 20462</strain>
    </source>
</reference>
<keyword evidence="5 11" id="KW-0378">Hydrolase</keyword>
<feature type="domain" description="Tetrahydrofolate dehydrogenase/cyclohydrolase catalytic" evidence="12">
    <location>
        <begin position="4"/>
        <end position="118"/>
    </location>
</feature>
<dbReference type="EC" id="1.5.1.5" evidence="11"/>
<evidence type="ECO:0000259" key="12">
    <source>
        <dbReference type="Pfam" id="PF00763"/>
    </source>
</evidence>
<evidence type="ECO:0000256" key="11">
    <source>
        <dbReference type="HAMAP-Rule" id="MF_01576"/>
    </source>
</evidence>
<accession>A0A0J6WUG2</accession>
<dbReference type="GO" id="GO:0000105">
    <property type="term" value="P:L-histidine biosynthetic process"/>
    <property type="evidence" value="ECO:0007669"/>
    <property type="project" value="UniProtKB-KW"/>
</dbReference>
<comment type="catalytic activity">
    <reaction evidence="11">
        <text>(6R)-5,10-methylene-5,6,7,8-tetrahydrofolate + NADP(+) = (6R)-5,10-methenyltetrahydrofolate + NADPH</text>
        <dbReference type="Rhea" id="RHEA:22812"/>
        <dbReference type="ChEBI" id="CHEBI:15636"/>
        <dbReference type="ChEBI" id="CHEBI:57455"/>
        <dbReference type="ChEBI" id="CHEBI:57783"/>
        <dbReference type="ChEBI" id="CHEBI:58349"/>
        <dbReference type="EC" id="1.5.1.5"/>
    </reaction>
</comment>
<dbReference type="Proteomes" id="UP000036503">
    <property type="component" value="Unassembled WGS sequence"/>
</dbReference>
<dbReference type="GO" id="GO:0005829">
    <property type="term" value="C:cytosol"/>
    <property type="evidence" value="ECO:0007669"/>
    <property type="project" value="TreeGrafter"/>
</dbReference>
<dbReference type="GO" id="GO:0006164">
    <property type="term" value="P:purine nucleotide biosynthetic process"/>
    <property type="evidence" value="ECO:0007669"/>
    <property type="project" value="UniProtKB-KW"/>
</dbReference>
<dbReference type="PANTHER" id="PTHR48099">
    <property type="entry name" value="C-1-TETRAHYDROFOLATE SYNTHASE, CYTOPLASMIC-RELATED"/>
    <property type="match status" value="1"/>
</dbReference>
<comment type="catalytic activity">
    <reaction evidence="11">
        <text>(6R)-5,10-methenyltetrahydrofolate + H2O = (6R)-10-formyltetrahydrofolate + H(+)</text>
        <dbReference type="Rhea" id="RHEA:23700"/>
        <dbReference type="ChEBI" id="CHEBI:15377"/>
        <dbReference type="ChEBI" id="CHEBI:15378"/>
        <dbReference type="ChEBI" id="CHEBI:57455"/>
        <dbReference type="ChEBI" id="CHEBI:195366"/>
        <dbReference type="EC" id="3.5.4.9"/>
    </reaction>
</comment>
<evidence type="ECO:0000256" key="2">
    <source>
        <dbReference type="ARBA" id="ARBA00022563"/>
    </source>
</evidence>
<comment type="similarity">
    <text evidence="11">Belongs to the tetrahydrofolate dehydrogenase/cyclohydrolase family.</text>
</comment>
<dbReference type="GO" id="GO:0004488">
    <property type="term" value="F:methylenetetrahydrofolate dehydrogenase (NADP+) activity"/>
    <property type="evidence" value="ECO:0007669"/>
    <property type="project" value="UniProtKB-UniRule"/>
</dbReference>
<gene>
    <name evidence="11" type="primary">folD</name>
    <name evidence="14" type="ORF">AB840_11390</name>
</gene>
<keyword evidence="9 11" id="KW-0486">Methionine biosynthesis</keyword>
<comment type="caution">
    <text evidence="14">The sequence shown here is derived from an EMBL/GenBank/DDBJ whole genome shotgun (WGS) entry which is preliminary data.</text>
</comment>
<proteinExistence type="inferred from homology"/>
<dbReference type="SUPFAM" id="SSF53223">
    <property type="entry name" value="Aminoacid dehydrogenase-like, N-terminal domain"/>
    <property type="match status" value="1"/>
</dbReference>
<sequence length="279" mass="30423">MQILDGRQVAAFHREQIVRRLDDLHKRDIQPELAIILIGADRPSGMYAKSMQKVAHSVGLSAEIYYKETAAQEDELIDMLEYFNEQKHIWGILPMMPLPRRLDTHRIVNCMDPEKDIDGLTDSNIARLVTGRPGFVPCTPKAVMAIFDYYHISLTGKEVAIIGRSNVVGKPLAQLCLNRNATVTQCHTRTKNLPLLSRRADIVIAAAGKAGLVTAHMVKSGAVVIDVGINRVDGITIGDVDYEGMTEVAGAMTPVPGGVGAVTTMMVLENVVCGHTQGT</sequence>
<keyword evidence="4 11" id="KW-0658">Purine biosynthesis</keyword>
<comment type="subunit">
    <text evidence="11">Homodimer.</text>
</comment>
<dbReference type="RefSeq" id="WP_048514974.1">
    <property type="nucleotide sequence ID" value="NZ_FUXD01000037.1"/>
</dbReference>
<evidence type="ECO:0000256" key="9">
    <source>
        <dbReference type="ARBA" id="ARBA00023167"/>
    </source>
</evidence>
<organism evidence="14 15">
    <name type="scientific">Megasphaera cerevisiae DSM 20462</name>
    <dbReference type="NCBI Taxonomy" id="1122219"/>
    <lineage>
        <taxon>Bacteria</taxon>
        <taxon>Bacillati</taxon>
        <taxon>Bacillota</taxon>
        <taxon>Negativicutes</taxon>
        <taxon>Veillonellales</taxon>
        <taxon>Veillonellaceae</taxon>
        <taxon>Megasphaera</taxon>
    </lineage>
</organism>
<evidence type="ECO:0000256" key="6">
    <source>
        <dbReference type="ARBA" id="ARBA00022857"/>
    </source>
</evidence>
<dbReference type="HAMAP" id="MF_01576">
    <property type="entry name" value="THF_DHG_CYH"/>
    <property type="match status" value="1"/>
</dbReference>
<dbReference type="InterPro" id="IPR046346">
    <property type="entry name" value="Aminoacid_DH-like_N_sf"/>
</dbReference>
<dbReference type="InterPro" id="IPR000672">
    <property type="entry name" value="THF_DH/CycHdrlase"/>
</dbReference>
<keyword evidence="15" id="KW-1185">Reference proteome</keyword>
<dbReference type="Pfam" id="PF00763">
    <property type="entry name" value="THF_DHG_CYH"/>
    <property type="match status" value="1"/>
</dbReference>
<dbReference type="GO" id="GO:0004477">
    <property type="term" value="F:methenyltetrahydrofolate cyclohydrolase activity"/>
    <property type="evidence" value="ECO:0007669"/>
    <property type="project" value="UniProtKB-UniRule"/>
</dbReference>
<dbReference type="GO" id="GO:0009086">
    <property type="term" value="P:methionine biosynthetic process"/>
    <property type="evidence" value="ECO:0007669"/>
    <property type="project" value="UniProtKB-KW"/>
</dbReference>
<dbReference type="Gene3D" id="3.40.50.720">
    <property type="entry name" value="NAD(P)-binding Rossmann-like Domain"/>
    <property type="match status" value="1"/>
</dbReference>
<comment type="function">
    <text evidence="11">Catalyzes the oxidation of 5,10-methylenetetrahydrofolate to 5,10-methenyltetrahydrofolate and then the hydrolysis of 5,10-methenyltetrahydrofolate to 10-formyltetrahydrofolate.</text>
</comment>
<dbReference type="PANTHER" id="PTHR48099:SF5">
    <property type="entry name" value="C-1-TETRAHYDROFOLATE SYNTHASE, CYTOPLASMIC"/>
    <property type="match status" value="1"/>
</dbReference>
<evidence type="ECO:0000256" key="3">
    <source>
        <dbReference type="ARBA" id="ARBA00022605"/>
    </source>
</evidence>
<dbReference type="FunCoup" id="A0A0J6WUG2">
    <property type="interactions" value="383"/>
</dbReference>
<dbReference type="AlphaFoldDB" id="A0A0J6WUG2"/>
<name>A0A0J6WUG2_9FIRM</name>
<feature type="binding site" evidence="11">
    <location>
        <begin position="163"/>
        <end position="165"/>
    </location>
    <ligand>
        <name>NADP(+)</name>
        <dbReference type="ChEBI" id="CHEBI:58349"/>
    </ligand>
</feature>
<dbReference type="OrthoDB" id="9803580at2"/>
<evidence type="ECO:0000313" key="14">
    <source>
        <dbReference type="EMBL" id="KMO85823.1"/>
    </source>
</evidence>
<dbReference type="PATRIC" id="fig|1122219.3.peg.2232"/>
<dbReference type="PRINTS" id="PR00085">
    <property type="entry name" value="THFDHDRGNASE"/>
</dbReference>
<keyword evidence="8 11" id="KW-0368">Histidine biosynthesis</keyword>
<dbReference type="SUPFAM" id="SSF51735">
    <property type="entry name" value="NAD(P)-binding Rossmann-fold domains"/>
    <property type="match status" value="1"/>
</dbReference>
<evidence type="ECO:0000256" key="7">
    <source>
        <dbReference type="ARBA" id="ARBA00023002"/>
    </source>
</evidence>
<dbReference type="STRING" id="39029.BSR42_11930"/>
<protein>
    <recommendedName>
        <fullName evidence="11">Bifunctional protein FolD</fullName>
    </recommendedName>
    <domain>
        <recommendedName>
            <fullName evidence="11">Methylenetetrahydrofolate dehydrogenase</fullName>
            <ecNumber evidence="11">1.5.1.5</ecNumber>
        </recommendedName>
    </domain>
    <domain>
        <recommendedName>
            <fullName evidence="11">Methenyltetrahydrofolate cyclohydrolase</fullName>
            <ecNumber evidence="11">3.5.4.9</ecNumber>
        </recommendedName>
    </domain>
</protein>
<dbReference type="EMBL" id="LEKT01000044">
    <property type="protein sequence ID" value="KMO85823.1"/>
    <property type="molecule type" value="Genomic_DNA"/>
</dbReference>
<keyword evidence="10 11" id="KW-0511">Multifunctional enzyme</keyword>
<comment type="pathway">
    <text evidence="1 11">One-carbon metabolism; tetrahydrofolate interconversion.</text>
</comment>
<evidence type="ECO:0000256" key="10">
    <source>
        <dbReference type="ARBA" id="ARBA00023268"/>
    </source>
</evidence>
<dbReference type="UniPathway" id="UPA00193"/>
<feature type="domain" description="Tetrahydrofolate dehydrogenase/cyclohydrolase NAD(P)-binding" evidence="13">
    <location>
        <begin position="137"/>
        <end position="273"/>
    </location>
</feature>
<dbReference type="Gene3D" id="3.40.50.10860">
    <property type="entry name" value="Leucine Dehydrogenase, chain A, domain 1"/>
    <property type="match status" value="1"/>
</dbReference>
<dbReference type="EC" id="3.5.4.9" evidence="11"/>
<evidence type="ECO:0000256" key="8">
    <source>
        <dbReference type="ARBA" id="ARBA00023102"/>
    </source>
</evidence>
<dbReference type="FunFam" id="3.40.50.720:FF:000094">
    <property type="entry name" value="Bifunctional protein FolD"/>
    <property type="match status" value="1"/>
</dbReference>
<evidence type="ECO:0000256" key="1">
    <source>
        <dbReference type="ARBA" id="ARBA00004777"/>
    </source>
</evidence>
<evidence type="ECO:0000256" key="4">
    <source>
        <dbReference type="ARBA" id="ARBA00022755"/>
    </source>
</evidence>
<keyword evidence="6 11" id="KW-0521">NADP</keyword>
<evidence type="ECO:0000256" key="5">
    <source>
        <dbReference type="ARBA" id="ARBA00022801"/>
    </source>
</evidence>
<dbReference type="GO" id="GO:0035999">
    <property type="term" value="P:tetrahydrofolate interconversion"/>
    <property type="evidence" value="ECO:0007669"/>
    <property type="project" value="UniProtKB-UniRule"/>
</dbReference>
<dbReference type="CDD" id="cd01080">
    <property type="entry name" value="NAD_bind_m-THF_DH_Cyclohyd"/>
    <property type="match status" value="1"/>
</dbReference>
<feature type="binding site" evidence="11">
    <location>
        <position position="229"/>
    </location>
    <ligand>
        <name>NADP(+)</name>
        <dbReference type="ChEBI" id="CHEBI:58349"/>
    </ligand>
</feature>
<dbReference type="InterPro" id="IPR020631">
    <property type="entry name" value="THF_DH/CycHdrlase_NAD-bd_dom"/>
</dbReference>
<keyword evidence="7 11" id="KW-0560">Oxidoreductase</keyword>
<dbReference type="InterPro" id="IPR020630">
    <property type="entry name" value="THF_DH/CycHdrlase_cat_dom"/>
</dbReference>
<evidence type="ECO:0000313" key="15">
    <source>
        <dbReference type="Proteomes" id="UP000036503"/>
    </source>
</evidence>
<comment type="caution">
    <text evidence="11">Lacks conserved residue(s) required for the propagation of feature annotation.</text>
</comment>
<evidence type="ECO:0000259" key="13">
    <source>
        <dbReference type="Pfam" id="PF02882"/>
    </source>
</evidence>
<dbReference type="Pfam" id="PF02882">
    <property type="entry name" value="THF_DHG_CYH_C"/>
    <property type="match status" value="1"/>
</dbReference>